<sequence length="253" mass="26338">MIVACHPSLRLSCRISQNGPVAPWTSAWYRSRDCERSSTLGTAFDVAALGVAALGVAALSSTRRSRAIPVSRPFAVRRTWAPGPSVNGAPSHVTISSAPPARAVAVGPTSRIPTAEPSIESRSPRHVPPRPFCISVVSPASGRLIGRPSSAMPTGNAIRSPLKYSVVVTSRTPVTRTRNPDVVTGAIGSVTLQTCSGLESSSIGGRFTTLDVPSSASSVSCVGTLWRPSATIARSSEAIDIGKGNSTWNDRPT</sequence>
<reference evidence="2" key="1">
    <citation type="submission" date="2020-05" db="EMBL/GenBank/DDBJ databases">
        <authorList>
            <person name="Chiriac C."/>
            <person name="Salcher M."/>
            <person name="Ghai R."/>
            <person name="Kavagutti S V."/>
        </authorList>
    </citation>
    <scope>NUCLEOTIDE SEQUENCE</scope>
</reference>
<accession>A0A6J6SGB7</accession>
<feature type="region of interest" description="Disordered" evidence="1">
    <location>
        <begin position="100"/>
        <end position="126"/>
    </location>
</feature>
<dbReference type="AlphaFoldDB" id="A0A6J6SGB7"/>
<evidence type="ECO:0000313" key="2">
    <source>
        <dbReference type="EMBL" id="CAB4733753.1"/>
    </source>
</evidence>
<evidence type="ECO:0000256" key="1">
    <source>
        <dbReference type="SAM" id="MobiDB-lite"/>
    </source>
</evidence>
<name>A0A6J6SGB7_9ZZZZ</name>
<proteinExistence type="predicted"/>
<protein>
    <submittedName>
        <fullName evidence="2">Unannotated protein</fullName>
    </submittedName>
</protein>
<organism evidence="2">
    <name type="scientific">freshwater metagenome</name>
    <dbReference type="NCBI Taxonomy" id="449393"/>
    <lineage>
        <taxon>unclassified sequences</taxon>
        <taxon>metagenomes</taxon>
        <taxon>ecological metagenomes</taxon>
    </lineage>
</organism>
<gene>
    <name evidence="2" type="ORF">UFOPK2754_00666</name>
</gene>
<dbReference type="EMBL" id="CAEZYR010000016">
    <property type="protein sequence ID" value="CAB4733753.1"/>
    <property type="molecule type" value="Genomic_DNA"/>
</dbReference>